<dbReference type="Gene3D" id="2.60.120.260">
    <property type="entry name" value="Galactose-binding domain-like"/>
    <property type="match status" value="1"/>
</dbReference>
<feature type="compositionally biased region" description="Basic and acidic residues" evidence="10">
    <location>
        <begin position="43"/>
        <end position="59"/>
    </location>
</feature>
<dbReference type="PANTHER" id="PTHR42715:SF10">
    <property type="entry name" value="BETA-GLUCOSIDASE"/>
    <property type="match status" value="1"/>
</dbReference>
<feature type="compositionally biased region" description="Polar residues" evidence="10">
    <location>
        <begin position="1"/>
        <end position="15"/>
    </location>
</feature>
<reference evidence="12 13" key="1">
    <citation type="submission" date="2021-07" db="EMBL/GenBank/DDBJ databases">
        <title>Genome data of Colletotrichum spaethianum.</title>
        <authorList>
            <person name="Utami Y.D."/>
            <person name="Hiruma K."/>
        </authorList>
    </citation>
    <scope>NUCLEOTIDE SEQUENCE [LARGE SCALE GENOMIC DNA]</scope>
    <source>
        <strain evidence="12 13">MAFF 242679</strain>
    </source>
</reference>
<organism evidence="12 13">
    <name type="scientific">Colletotrichum liriopes</name>
    <dbReference type="NCBI Taxonomy" id="708192"/>
    <lineage>
        <taxon>Eukaryota</taxon>
        <taxon>Fungi</taxon>
        <taxon>Dikarya</taxon>
        <taxon>Ascomycota</taxon>
        <taxon>Pezizomycotina</taxon>
        <taxon>Sordariomycetes</taxon>
        <taxon>Hypocreomycetidae</taxon>
        <taxon>Glomerellales</taxon>
        <taxon>Glomerellaceae</taxon>
        <taxon>Colletotrichum</taxon>
        <taxon>Colletotrichum spaethianum species complex</taxon>
    </lineage>
</organism>
<gene>
    <name evidence="12" type="ORF">ColLi_12782</name>
</gene>
<dbReference type="SUPFAM" id="SSF51445">
    <property type="entry name" value="(Trans)glycosidases"/>
    <property type="match status" value="1"/>
</dbReference>
<evidence type="ECO:0000256" key="6">
    <source>
        <dbReference type="ARBA" id="ARBA00023180"/>
    </source>
</evidence>
<evidence type="ECO:0000256" key="10">
    <source>
        <dbReference type="SAM" id="MobiDB-lite"/>
    </source>
</evidence>
<dbReference type="PANTHER" id="PTHR42715">
    <property type="entry name" value="BETA-GLUCOSIDASE"/>
    <property type="match status" value="1"/>
</dbReference>
<feature type="region of interest" description="Disordered" evidence="10">
    <location>
        <begin position="1"/>
        <end position="75"/>
    </location>
</feature>
<dbReference type="Gene3D" id="3.20.20.300">
    <property type="entry name" value="Glycoside hydrolase, family 3, N-terminal domain"/>
    <property type="match status" value="1"/>
</dbReference>
<proteinExistence type="inferred from homology"/>
<feature type="domain" description="PA14" evidence="11">
    <location>
        <begin position="514"/>
        <end position="674"/>
    </location>
</feature>
<accession>A0AA37GZW7</accession>
<dbReference type="Gene3D" id="3.40.50.1700">
    <property type="entry name" value="Glycoside hydrolase family 3 C-terminal domain"/>
    <property type="match status" value="1"/>
</dbReference>
<keyword evidence="5" id="KW-0378">Hydrolase</keyword>
<dbReference type="InterPro" id="IPR017853">
    <property type="entry name" value="GH"/>
</dbReference>
<evidence type="ECO:0000256" key="2">
    <source>
        <dbReference type="ARBA" id="ARBA00004987"/>
    </source>
</evidence>
<dbReference type="SUPFAM" id="SSF52279">
    <property type="entry name" value="Beta-D-glucan exohydrolase, C-terminal domain"/>
    <property type="match status" value="1"/>
</dbReference>
<evidence type="ECO:0000259" key="11">
    <source>
        <dbReference type="PROSITE" id="PS51820"/>
    </source>
</evidence>
<dbReference type="Pfam" id="PF14310">
    <property type="entry name" value="Fn3-like"/>
    <property type="match status" value="1"/>
</dbReference>
<evidence type="ECO:0000256" key="5">
    <source>
        <dbReference type="ARBA" id="ARBA00022801"/>
    </source>
</evidence>
<dbReference type="EC" id="3.2.1.21" evidence="4"/>
<dbReference type="Pfam" id="PF07691">
    <property type="entry name" value="PA14"/>
    <property type="match status" value="1"/>
</dbReference>
<keyword evidence="13" id="KW-1185">Reference proteome</keyword>
<dbReference type="PROSITE" id="PS51820">
    <property type="entry name" value="PA14"/>
    <property type="match status" value="1"/>
</dbReference>
<feature type="region of interest" description="Disordered" evidence="10">
    <location>
        <begin position="406"/>
        <end position="428"/>
    </location>
</feature>
<evidence type="ECO:0000313" key="13">
    <source>
        <dbReference type="Proteomes" id="UP001055172"/>
    </source>
</evidence>
<evidence type="ECO:0000256" key="7">
    <source>
        <dbReference type="ARBA" id="ARBA00023277"/>
    </source>
</evidence>
<sequence>MSEDTSGSGLGQTTAAGGRWGQVGGGSDGSGGNGGKPGQGKTDSVKQSKFAEQRHDCKSCRQPIWQSARSPGSSSIREAGLVLEIKLVHTTRRELHGDKSKPPSGIGANDKEARLLSLLTLEEKCVLLSGKNMWETQEIPHLGIGSLKTTDGPAGVRGSRWTDGTHTTHIPCGISLAATFNPQTVERVSAILGAETKGKSAHVLLAPTMNLSRSPFGGRNFENFGEDPFLTGTMATSYIQGVQGQGVGACMKHYVANDQETRRFNMDEKIDQRTMREMYLKPFHMALDARPWTAMTAYPKVNGKHVDMSQVLVRDILRREWGFEELVMSDWGGLNDTAESILATTDLEMPGPPLRYGEQLARAVREGNVSETHHIDPSVLRLLRLLDKASLLQDVPLAATPVNHASRIGTNGTSGCSEEEGEIDDPQTRRTVREAAAEGIVLLQNQGILPLHQKPTTGGTGSAIVNPYYITTPLESISAAVRARNPNITITHERAIFTHLQPPLVGNCLTNPDNGAPGFRVDFFRDATLSGDIVSTTYWKNSLVYFMSDGDVPECLQGTKYGYRASALLRPSVTGLYDWSLSNTGKAKLYIDDQLLIDNSDWTEISGNFMNCGSVEKFAALELEAGKTYRVTVNNVVIPPPTPAHDNTLFHKISGVRVGMLYRHDETAMWNRAIDCATDADVVVLVVGHNNDTEREGSDRASLSLPGRTDELVSAVCSVNKRVVVVSQSACAISMPWAEEPSAIVHAWYQGQECGNAIADVLFGDVCPSGKLPITFPQKIEDHGSSSWFPGNPETDQAEYGEGVLIGYRWLDAHRIEPLWPFGHGLSYTSFEISNVSCQVLDRQEQLGWIVHAEVYNTGPCSGHEVVQAYVSPSAEISLLGRAAAPKSLVGFQKVFVPRGERRRVEISVPRESVAWFDVDSHRSASPGGRWRVDPGSYQCYLGRSSRDIQATIGLIVE</sequence>
<dbReference type="SMART" id="SM00758">
    <property type="entry name" value="PA14"/>
    <property type="match status" value="1"/>
</dbReference>
<dbReference type="InterPro" id="IPR036881">
    <property type="entry name" value="Glyco_hydro_3_C_sf"/>
</dbReference>
<keyword evidence="7" id="KW-0119">Carbohydrate metabolism</keyword>
<dbReference type="Pfam" id="PF01915">
    <property type="entry name" value="Glyco_hydro_3_C"/>
    <property type="match status" value="1"/>
</dbReference>
<dbReference type="SMART" id="SM01217">
    <property type="entry name" value="Fn3_like"/>
    <property type="match status" value="1"/>
</dbReference>
<keyword evidence="8" id="KW-0326">Glycosidase</keyword>
<dbReference type="InterPro" id="IPR026891">
    <property type="entry name" value="Fn3-like"/>
</dbReference>
<dbReference type="Pfam" id="PF00933">
    <property type="entry name" value="Glyco_hydro_3"/>
    <property type="match status" value="1"/>
</dbReference>
<dbReference type="AlphaFoldDB" id="A0AA37GZW7"/>
<feature type="compositionally biased region" description="Polar residues" evidence="10">
    <location>
        <begin position="64"/>
        <end position="75"/>
    </location>
</feature>
<dbReference type="InterPro" id="IPR013783">
    <property type="entry name" value="Ig-like_fold"/>
</dbReference>
<comment type="catalytic activity">
    <reaction evidence="1">
        <text>Hydrolysis of terminal, non-reducing beta-D-glucosyl residues with release of beta-D-glucose.</text>
        <dbReference type="EC" id="3.2.1.21"/>
    </reaction>
</comment>
<protein>
    <recommendedName>
        <fullName evidence="4">beta-glucosidase</fullName>
        <ecNumber evidence="4">3.2.1.21</ecNumber>
    </recommendedName>
</protein>
<evidence type="ECO:0000256" key="3">
    <source>
        <dbReference type="ARBA" id="ARBA00005336"/>
    </source>
</evidence>
<evidence type="ECO:0000313" key="12">
    <source>
        <dbReference type="EMBL" id="GJC89944.1"/>
    </source>
</evidence>
<dbReference type="InterPro" id="IPR001764">
    <property type="entry name" value="Glyco_hydro_3_N"/>
</dbReference>
<evidence type="ECO:0000256" key="4">
    <source>
        <dbReference type="ARBA" id="ARBA00012744"/>
    </source>
</evidence>
<dbReference type="GO" id="GO:0008422">
    <property type="term" value="F:beta-glucosidase activity"/>
    <property type="evidence" value="ECO:0007669"/>
    <property type="project" value="UniProtKB-EC"/>
</dbReference>
<dbReference type="InterPro" id="IPR037524">
    <property type="entry name" value="PA14/GLEYA"/>
</dbReference>
<dbReference type="SUPFAM" id="SSF56988">
    <property type="entry name" value="Anthrax protective antigen"/>
    <property type="match status" value="1"/>
</dbReference>
<name>A0AA37GZW7_9PEZI</name>
<dbReference type="GO" id="GO:0009251">
    <property type="term" value="P:glucan catabolic process"/>
    <property type="evidence" value="ECO:0007669"/>
    <property type="project" value="TreeGrafter"/>
</dbReference>
<comment type="similarity">
    <text evidence="3">Belongs to the glycosyl hydrolase 3 family.</text>
</comment>
<evidence type="ECO:0000256" key="1">
    <source>
        <dbReference type="ARBA" id="ARBA00000448"/>
    </source>
</evidence>
<dbReference type="EMBL" id="BPPX01000047">
    <property type="protein sequence ID" value="GJC89944.1"/>
    <property type="molecule type" value="Genomic_DNA"/>
</dbReference>
<dbReference type="InterPro" id="IPR002772">
    <property type="entry name" value="Glyco_hydro_3_C"/>
</dbReference>
<evidence type="ECO:0000256" key="8">
    <source>
        <dbReference type="ARBA" id="ARBA00023295"/>
    </source>
</evidence>
<dbReference type="InterPro" id="IPR036962">
    <property type="entry name" value="Glyco_hydro_3_N_sf"/>
</dbReference>
<dbReference type="Proteomes" id="UP001055172">
    <property type="component" value="Unassembled WGS sequence"/>
</dbReference>
<dbReference type="InterPro" id="IPR011658">
    <property type="entry name" value="PA14_dom"/>
</dbReference>
<feature type="compositionally biased region" description="Gly residues" evidence="10">
    <location>
        <begin position="18"/>
        <end position="38"/>
    </location>
</feature>
<comment type="caution">
    <text evidence="12">The sequence shown here is derived from an EMBL/GenBank/DDBJ whole genome shotgun (WGS) entry which is preliminary data.</text>
</comment>
<comment type="pathway">
    <text evidence="2">Glycan metabolism; cellulose degradation.</text>
</comment>
<keyword evidence="9" id="KW-0624">Polysaccharide degradation</keyword>
<keyword evidence="6" id="KW-0325">Glycoprotein</keyword>
<dbReference type="Gene3D" id="2.60.40.10">
    <property type="entry name" value="Immunoglobulins"/>
    <property type="match status" value="1"/>
</dbReference>
<dbReference type="InterPro" id="IPR050288">
    <property type="entry name" value="Cellulose_deg_GH3"/>
</dbReference>
<evidence type="ECO:0000256" key="9">
    <source>
        <dbReference type="ARBA" id="ARBA00023326"/>
    </source>
</evidence>
<dbReference type="PRINTS" id="PR00133">
    <property type="entry name" value="GLHYDRLASE3"/>
</dbReference>